<dbReference type="EMBL" id="MELK01000038">
    <property type="protein sequence ID" value="OFW57053.1"/>
    <property type="molecule type" value="Genomic_DNA"/>
</dbReference>
<comment type="caution">
    <text evidence="1">The sequence shown here is derived from an EMBL/GenBank/DDBJ whole genome shotgun (WGS) entry which is preliminary data.</text>
</comment>
<protein>
    <submittedName>
        <fullName evidence="1">Uncharacterized protein</fullName>
    </submittedName>
</protein>
<accession>A0A1F2WJN8</accession>
<reference evidence="1 2" key="1">
    <citation type="journal article" date="2016" name="Nat. Commun.">
        <title>Thousands of microbial genomes shed light on interconnected biogeochemical processes in an aquifer system.</title>
        <authorList>
            <person name="Anantharaman K."/>
            <person name="Brown C.T."/>
            <person name="Hug L.A."/>
            <person name="Sharon I."/>
            <person name="Castelle C.J."/>
            <person name="Probst A.J."/>
            <person name="Thomas B.C."/>
            <person name="Singh A."/>
            <person name="Wilkins M.J."/>
            <person name="Karaoz U."/>
            <person name="Brodie E.L."/>
            <person name="Williams K.H."/>
            <person name="Hubbard S.S."/>
            <person name="Banfield J.F."/>
        </authorList>
    </citation>
    <scope>NUCLEOTIDE SEQUENCE [LARGE SCALE GENOMIC DNA]</scope>
</reference>
<sequence>MEERCCPVCDGVLNTSEDAGDFLCSRCGARSRFDGESLIAINIRNYHLRLEELTRKERDLKALIEAEGGRGAGRNMQILRSLHEERQRILSEYSFLSCFQVFVDRW</sequence>
<dbReference type="Proteomes" id="UP000177876">
    <property type="component" value="Unassembled WGS sequence"/>
</dbReference>
<proteinExistence type="predicted"/>
<organism evidence="1 2">
    <name type="scientific">Candidatus Solincola sediminis</name>
    <dbReference type="NCBI Taxonomy" id="1797199"/>
    <lineage>
        <taxon>Bacteria</taxon>
        <taxon>Bacillati</taxon>
        <taxon>Actinomycetota</taxon>
        <taxon>Candidatus Geothermincolia</taxon>
        <taxon>Candidatus Geothermincolales</taxon>
        <taxon>Candidatus Geothermincolaceae</taxon>
        <taxon>Candidatus Solincola</taxon>
    </lineage>
</organism>
<evidence type="ECO:0000313" key="2">
    <source>
        <dbReference type="Proteomes" id="UP000177876"/>
    </source>
</evidence>
<dbReference type="STRING" id="1797197.A2Y75_02580"/>
<dbReference type="AlphaFoldDB" id="A0A1F2WJN8"/>
<evidence type="ECO:0000313" key="1">
    <source>
        <dbReference type="EMBL" id="OFW57053.1"/>
    </source>
</evidence>
<gene>
    <name evidence="1" type="ORF">A2Y75_02580</name>
</gene>
<name>A0A1F2WJN8_9ACTN</name>